<feature type="transmembrane region" description="Helical" evidence="7">
    <location>
        <begin position="181"/>
        <end position="202"/>
    </location>
</feature>
<sequence length="330" mass="33536">MAGVRHRSSGLAFAAASALAFGGSGPFARPLLDAGMDPLHVTWLRLAGAALLLAPVAIARRRVLRSHPWLLLAYGVFPMAGVQAFYFASISRIPVGVALLIEFLGPVLVLLWIRLVRRTPVSRAAVIGVVLAVAGLGCLVEVWAGVRLDAVGLALALAAAACQAGYFLLSDAAGDDIDPLAVISYGAIIATALITVIAQPWTMPWQLITGPVTIAGVTVSGLVSVGWLVVISTAIAYVAGVAAIRRLSPVVAGAVAYLEVVTAIVLAWLMLGEALSPAQAIGAIIVLAGAFIAQSAVPSAPAPPTTPQIPASTPTEADAGEVGAGSTADR</sequence>
<feature type="transmembrane region" description="Helical" evidence="7">
    <location>
        <begin position="93"/>
        <end position="113"/>
    </location>
</feature>
<feature type="transmembrane region" description="Helical" evidence="7">
    <location>
        <begin position="125"/>
        <end position="144"/>
    </location>
</feature>
<feature type="transmembrane region" description="Helical" evidence="7">
    <location>
        <begin position="69"/>
        <end position="87"/>
    </location>
</feature>
<dbReference type="EMBL" id="BSQG01000004">
    <property type="protein sequence ID" value="GLU48449.1"/>
    <property type="molecule type" value="Genomic_DNA"/>
</dbReference>
<feature type="domain" description="EamA" evidence="8">
    <location>
        <begin position="152"/>
        <end position="292"/>
    </location>
</feature>
<feature type="transmembrane region" description="Helical" evidence="7">
    <location>
        <begin position="277"/>
        <end position="297"/>
    </location>
</feature>
<dbReference type="Proteomes" id="UP001165092">
    <property type="component" value="Unassembled WGS sequence"/>
</dbReference>
<protein>
    <submittedName>
        <fullName evidence="9">Membrane protein</fullName>
    </submittedName>
</protein>
<feature type="domain" description="EamA" evidence="8">
    <location>
        <begin position="9"/>
        <end position="138"/>
    </location>
</feature>
<reference evidence="9" key="1">
    <citation type="submission" date="2023-02" db="EMBL/GenBank/DDBJ databases">
        <title>Nocardiopsis ansamitocini NBRC 112285.</title>
        <authorList>
            <person name="Ichikawa N."/>
            <person name="Sato H."/>
            <person name="Tonouchi N."/>
        </authorList>
    </citation>
    <scope>NUCLEOTIDE SEQUENCE</scope>
    <source>
        <strain evidence="9">NBRC 112285</strain>
    </source>
</reference>
<feature type="transmembrane region" description="Helical" evidence="7">
    <location>
        <begin position="38"/>
        <end position="57"/>
    </location>
</feature>
<gene>
    <name evidence="9" type="ORF">Nans01_28000</name>
</gene>
<evidence type="ECO:0000256" key="7">
    <source>
        <dbReference type="SAM" id="Phobius"/>
    </source>
</evidence>
<feature type="transmembrane region" description="Helical" evidence="7">
    <location>
        <begin position="150"/>
        <end position="169"/>
    </location>
</feature>
<comment type="caution">
    <text evidence="9">The sequence shown here is derived from an EMBL/GenBank/DDBJ whole genome shotgun (WGS) entry which is preliminary data.</text>
</comment>
<evidence type="ECO:0000256" key="3">
    <source>
        <dbReference type="ARBA" id="ARBA00022692"/>
    </source>
</evidence>
<evidence type="ECO:0000256" key="4">
    <source>
        <dbReference type="ARBA" id="ARBA00022989"/>
    </source>
</evidence>
<keyword evidence="3 7" id="KW-0812">Transmembrane</keyword>
<evidence type="ECO:0000313" key="9">
    <source>
        <dbReference type="EMBL" id="GLU48449.1"/>
    </source>
</evidence>
<dbReference type="SUPFAM" id="SSF103481">
    <property type="entry name" value="Multidrug resistance efflux transporter EmrE"/>
    <property type="match status" value="2"/>
</dbReference>
<dbReference type="PANTHER" id="PTHR32322:SF2">
    <property type="entry name" value="EAMA DOMAIN-CONTAINING PROTEIN"/>
    <property type="match status" value="1"/>
</dbReference>
<feature type="region of interest" description="Disordered" evidence="6">
    <location>
        <begin position="301"/>
        <end position="330"/>
    </location>
</feature>
<evidence type="ECO:0000256" key="5">
    <source>
        <dbReference type="ARBA" id="ARBA00023136"/>
    </source>
</evidence>
<name>A0A9W6P6P2_9ACTN</name>
<feature type="transmembrane region" description="Helical" evidence="7">
    <location>
        <begin position="250"/>
        <end position="271"/>
    </location>
</feature>
<dbReference type="InterPro" id="IPR000620">
    <property type="entry name" value="EamA_dom"/>
</dbReference>
<dbReference type="AlphaFoldDB" id="A0A9W6P6P2"/>
<dbReference type="RefSeq" id="WP_285759927.1">
    <property type="nucleotide sequence ID" value="NZ_BSQG01000004.1"/>
</dbReference>
<feature type="transmembrane region" description="Helical" evidence="7">
    <location>
        <begin position="214"/>
        <end position="238"/>
    </location>
</feature>
<dbReference type="PANTHER" id="PTHR32322">
    <property type="entry name" value="INNER MEMBRANE TRANSPORTER"/>
    <property type="match status" value="1"/>
</dbReference>
<dbReference type="Pfam" id="PF00892">
    <property type="entry name" value="EamA"/>
    <property type="match status" value="2"/>
</dbReference>
<comment type="similarity">
    <text evidence="2">Belongs to the EamA transporter family.</text>
</comment>
<evidence type="ECO:0000256" key="1">
    <source>
        <dbReference type="ARBA" id="ARBA00004141"/>
    </source>
</evidence>
<dbReference type="InterPro" id="IPR050638">
    <property type="entry name" value="AA-Vitamin_Transporters"/>
</dbReference>
<keyword evidence="4 7" id="KW-1133">Transmembrane helix</keyword>
<keyword evidence="10" id="KW-1185">Reference proteome</keyword>
<evidence type="ECO:0000259" key="8">
    <source>
        <dbReference type="Pfam" id="PF00892"/>
    </source>
</evidence>
<evidence type="ECO:0000256" key="2">
    <source>
        <dbReference type="ARBA" id="ARBA00007362"/>
    </source>
</evidence>
<accession>A0A9W6P6P2</accession>
<dbReference type="GO" id="GO:0016020">
    <property type="term" value="C:membrane"/>
    <property type="evidence" value="ECO:0007669"/>
    <property type="project" value="UniProtKB-SubCell"/>
</dbReference>
<dbReference type="InterPro" id="IPR037185">
    <property type="entry name" value="EmrE-like"/>
</dbReference>
<keyword evidence="5 7" id="KW-0472">Membrane</keyword>
<evidence type="ECO:0000256" key="6">
    <source>
        <dbReference type="SAM" id="MobiDB-lite"/>
    </source>
</evidence>
<organism evidence="9 10">
    <name type="scientific">Nocardiopsis ansamitocini</name>
    <dbReference type="NCBI Taxonomy" id="1670832"/>
    <lineage>
        <taxon>Bacteria</taxon>
        <taxon>Bacillati</taxon>
        <taxon>Actinomycetota</taxon>
        <taxon>Actinomycetes</taxon>
        <taxon>Streptosporangiales</taxon>
        <taxon>Nocardiopsidaceae</taxon>
        <taxon>Nocardiopsis</taxon>
    </lineage>
</organism>
<proteinExistence type="inferred from homology"/>
<comment type="subcellular location">
    <subcellularLocation>
        <location evidence="1">Membrane</location>
        <topology evidence="1">Multi-pass membrane protein</topology>
    </subcellularLocation>
</comment>
<evidence type="ECO:0000313" key="10">
    <source>
        <dbReference type="Proteomes" id="UP001165092"/>
    </source>
</evidence>